<evidence type="ECO:0000256" key="13">
    <source>
        <dbReference type="ARBA" id="ARBA00080992"/>
    </source>
</evidence>
<accession>A0A1J1IZQ7</accession>
<dbReference type="Gene3D" id="3.40.50.150">
    <property type="entry name" value="Vaccinia Virus protein VP39"/>
    <property type="match status" value="1"/>
</dbReference>
<evidence type="ECO:0000256" key="5">
    <source>
        <dbReference type="ARBA" id="ARBA00022691"/>
    </source>
</evidence>
<dbReference type="GO" id="GO:0005634">
    <property type="term" value="C:nucleus"/>
    <property type="evidence" value="ECO:0007669"/>
    <property type="project" value="UniProtKB-SubCell"/>
</dbReference>
<comment type="subcellular location">
    <subcellularLocation>
        <location evidence="1">Nucleus</location>
    </subcellularLocation>
</comment>
<dbReference type="SUPFAM" id="SSF53335">
    <property type="entry name" value="S-adenosyl-L-methionine-dependent methyltransferases"/>
    <property type="match status" value="1"/>
</dbReference>
<evidence type="ECO:0000256" key="3">
    <source>
        <dbReference type="ARBA" id="ARBA00022603"/>
    </source>
</evidence>
<evidence type="ECO:0000256" key="10">
    <source>
        <dbReference type="ARBA" id="ARBA00062344"/>
    </source>
</evidence>
<comment type="similarity">
    <text evidence="2">Belongs to the eukaryotic/archaeal PrmC-related family.</text>
</comment>
<dbReference type="GO" id="GO:0003676">
    <property type="term" value="F:nucleic acid binding"/>
    <property type="evidence" value="ECO:0007669"/>
    <property type="project" value="InterPro"/>
</dbReference>
<dbReference type="GO" id="GO:0035657">
    <property type="term" value="C:eRF1 methyltransferase complex"/>
    <property type="evidence" value="ECO:0007669"/>
    <property type="project" value="TreeGrafter"/>
</dbReference>
<dbReference type="InterPro" id="IPR052190">
    <property type="entry name" value="Euk-Arch_PrmC-MTase"/>
</dbReference>
<evidence type="ECO:0000313" key="19">
    <source>
        <dbReference type="Proteomes" id="UP000183832"/>
    </source>
</evidence>
<sequence length="234" mass="26464">METPSYSHLTSEDYNHVYEPSEDSFLLLDALEDELLFLRNKKPLICLEIGPGSGIIVSALAKYLDYQSHGFFAVDINKYACDATLRTSKANSVNVQIINMDLLSSFKPNSIDLLVCNPPYVPTFTNNLDSVCDIPEQTKLYDEEAESVYNSSKSDKMLIKSWAGGLDGCEIINRIISNLDYILAPNGIFYLLIIKENNPERIMKTLKTMGYESHQIKDRKIRGEHLIVLKITKT</sequence>
<evidence type="ECO:0000259" key="17">
    <source>
        <dbReference type="Pfam" id="PF05175"/>
    </source>
</evidence>
<comment type="function">
    <text evidence="9">Methyltransferase that can methylate proteins and, to a lower extent, arsenic. Catalytic subunit of a heterodimer with TRMT112, which monomethylates 'Lys-12' of histone H4 (H4K12me1), a modification present at the promoters of numerous genes encoding cell cycle regulators. Catalytic subunit of a heterodimer with TRMT112, which catalyzes N5-methylation of Glu residue of proteins with a Gly-Gln-Xaa-Xaa-Xaa-Arg motif. Methylates ETF1 on 'Gln-185'; ETF1 needs to be complexed to ERF3 in its GTP-bound form to be efficiently methylated. May also play a role in the modulation of arsenic-induced toxicity by mediating the conversion of monomethylarsonous acid (3+) into the less toxic dimethylarsonic acid. It however only plays a limited role in arsenic metabolism compared with AS3MT.</text>
</comment>
<evidence type="ECO:0000256" key="2">
    <source>
        <dbReference type="ARBA" id="ARBA00006149"/>
    </source>
</evidence>
<evidence type="ECO:0000256" key="12">
    <source>
        <dbReference type="ARBA" id="ARBA00076540"/>
    </source>
</evidence>
<dbReference type="CDD" id="cd02440">
    <property type="entry name" value="AdoMet_MTases"/>
    <property type="match status" value="1"/>
</dbReference>
<keyword evidence="5" id="KW-0949">S-adenosyl-L-methionine</keyword>
<dbReference type="InterPro" id="IPR002052">
    <property type="entry name" value="DNA_methylase_N6_adenine_CS"/>
</dbReference>
<feature type="domain" description="Methyltransferase small" evidence="17">
    <location>
        <begin position="27"/>
        <end position="122"/>
    </location>
</feature>
<evidence type="ECO:0000256" key="1">
    <source>
        <dbReference type="ARBA" id="ARBA00004123"/>
    </source>
</evidence>
<evidence type="ECO:0000256" key="4">
    <source>
        <dbReference type="ARBA" id="ARBA00022679"/>
    </source>
</evidence>
<dbReference type="Pfam" id="PF05175">
    <property type="entry name" value="MTS"/>
    <property type="match status" value="1"/>
</dbReference>
<comment type="subunit">
    <text evidence="10">Heterodimer; heterodimerization with TRMT112 is required for S-adenosyl-L-methionine-binding.</text>
</comment>
<comment type="catalytic activity">
    <reaction evidence="8">
        <text>methylarsonous acid + S-adenosyl-L-methionine = dimethylarsinate + S-adenosyl-L-homocysteine + 2 H(+)</text>
        <dbReference type="Rhea" id="RHEA:11684"/>
        <dbReference type="ChEBI" id="CHEBI:15378"/>
        <dbReference type="ChEBI" id="CHEBI:16223"/>
        <dbReference type="ChEBI" id="CHEBI:17826"/>
        <dbReference type="ChEBI" id="CHEBI:57856"/>
        <dbReference type="ChEBI" id="CHEBI:59789"/>
    </reaction>
</comment>
<name>A0A1J1IZQ7_9DIPT</name>
<evidence type="ECO:0000313" key="18">
    <source>
        <dbReference type="EMBL" id="CRL04065.1"/>
    </source>
</evidence>
<gene>
    <name evidence="18" type="ORF">CLUMA_CG017178</name>
</gene>
<dbReference type="AlphaFoldDB" id="A0A1J1IZQ7"/>
<dbReference type="GO" id="GO:0032259">
    <property type="term" value="P:methylation"/>
    <property type="evidence" value="ECO:0007669"/>
    <property type="project" value="UniProtKB-KW"/>
</dbReference>
<protein>
    <recommendedName>
        <fullName evidence="15">Methyltransferase HEMK2</fullName>
    </recommendedName>
    <alternativeName>
        <fullName evidence="14">HemK methyltransferase family member 2</fullName>
    </alternativeName>
    <alternativeName>
        <fullName evidence="12">Lysine N-methyltransferase 9</fullName>
    </alternativeName>
    <alternativeName>
        <fullName evidence="11">Methylarsonite methyltransferase N6AMT1</fullName>
    </alternativeName>
    <alternativeName>
        <fullName evidence="16">Methyltransferase N6AMT1</fullName>
    </alternativeName>
    <alternativeName>
        <fullName evidence="13">Protein N(5)-glutamine methyltransferase</fullName>
    </alternativeName>
</protein>
<reference evidence="18 19" key="1">
    <citation type="submission" date="2015-04" db="EMBL/GenBank/DDBJ databases">
        <authorList>
            <person name="Syromyatnikov M.Y."/>
            <person name="Popov V.N."/>
        </authorList>
    </citation>
    <scope>NUCLEOTIDE SEQUENCE [LARGE SCALE GENOMIC DNA]</scope>
</reference>
<keyword evidence="4" id="KW-0808">Transferase</keyword>
<proteinExistence type="inferred from homology"/>
<dbReference type="PANTHER" id="PTHR45875">
    <property type="entry name" value="METHYLTRANSFERASE N6AMT1"/>
    <property type="match status" value="1"/>
</dbReference>
<evidence type="ECO:0000256" key="16">
    <source>
        <dbReference type="ARBA" id="ARBA00093667"/>
    </source>
</evidence>
<evidence type="ECO:0000256" key="15">
    <source>
        <dbReference type="ARBA" id="ARBA00093624"/>
    </source>
</evidence>
<evidence type="ECO:0000256" key="9">
    <source>
        <dbReference type="ARBA" id="ARBA00053180"/>
    </source>
</evidence>
<evidence type="ECO:0000256" key="14">
    <source>
        <dbReference type="ARBA" id="ARBA00083337"/>
    </source>
</evidence>
<keyword evidence="6" id="KW-0539">Nucleus</keyword>
<dbReference type="PROSITE" id="PS00092">
    <property type="entry name" value="N6_MTASE"/>
    <property type="match status" value="1"/>
</dbReference>
<comment type="catalytic activity">
    <reaction evidence="7">
        <text>L-lysyl-[histone] + S-adenosyl-L-methionine = N(6)-methyl-L-lysyl-[histone] + S-adenosyl-L-homocysteine + H(+)</text>
        <dbReference type="Rhea" id="RHEA:10024"/>
        <dbReference type="Rhea" id="RHEA-COMP:9845"/>
        <dbReference type="Rhea" id="RHEA-COMP:9846"/>
        <dbReference type="ChEBI" id="CHEBI:15378"/>
        <dbReference type="ChEBI" id="CHEBI:29969"/>
        <dbReference type="ChEBI" id="CHEBI:57856"/>
        <dbReference type="ChEBI" id="CHEBI:59789"/>
        <dbReference type="ChEBI" id="CHEBI:61929"/>
    </reaction>
    <physiologicalReaction direction="left-to-right" evidence="7">
        <dbReference type="Rhea" id="RHEA:10025"/>
    </physiologicalReaction>
</comment>
<dbReference type="OrthoDB" id="406152at2759"/>
<evidence type="ECO:0000256" key="11">
    <source>
        <dbReference type="ARBA" id="ARBA00075330"/>
    </source>
</evidence>
<dbReference type="InterPro" id="IPR029063">
    <property type="entry name" value="SAM-dependent_MTases_sf"/>
</dbReference>
<dbReference type="GO" id="GO:0036009">
    <property type="term" value="F:protein-glutamine N-methyltransferase activity"/>
    <property type="evidence" value="ECO:0007669"/>
    <property type="project" value="UniProtKB-ARBA"/>
</dbReference>
<dbReference type="FunFam" id="3.40.50.150:FF:000077">
    <property type="entry name" value="HemK methyltransferase family member 2"/>
    <property type="match status" value="1"/>
</dbReference>
<evidence type="ECO:0000256" key="6">
    <source>
        <dbReference type="ARBA" id="ARBA00023242"/>
    </source>
</evidence>
<dbReference type="PANTHER" id="PTHR45875:SF1">
    <property type="entry name" value="METHYLTRANSFERASE N6AMT1"/>
    <property type="match status" value="1"/>
</dbReference>
<keyword evidence="3" id="KW-0489">Methyltransferase</keyword>
<organism evidence="18 19">
    <name type="scientific">Clunio marinus</name>
    <dbReference type="NCBI Taxonomy" id="568069"/>
    <lineage>
        <taxon>Eukaryota</taxon>
        <taxon>Metazoa</taxon>
        <taxon>Ecdysozoa</taxon>
        <taxon>Arthropoda</taxon>
        <taxon>Hexapoda</taxon>
        <taxon>Insecta</taxon>
        <taxon>Pterygota</taxon>
        <taxon>Neoptera</taxon>
        <taxon>Endopterygota</taxon>
        <taxon>Diptera</taxon>
        <taxon>Nematocera</taxon>
        <taxon>Chironomoidea</taxon>
        <taxon>Chironomidae</taxon>
        <taxon>Clunio</taxon>
    </lineage>
</organism>
<dbReference type="EMBL" id="CVRI01000061">
    <property type="protein sequence ID" value="CRL04065.1"/>
    <property type="molecule type" value="Genomic_DNA"/>
</dbReference>
<evidence type="ECO:0000256" key="8">
    <source>
        <dbReference type="ARBA" id="ARBA00050903"/>
    </source>
</evidence>
<evidence type="ECO:0000256" key="7">
    <source>
        <dbReference type="ARBA" id="ARBA00048619"/>
    </source>
</evidence>
<dbReference type="InterPro" id="IPR007848">
    <property type="entry name" value="Small_mtfrase_dom"/>
</dbReference>
<keyword evidence="19" id="KW-1185">Reference proteome</keyword>
<dbReference type="Proteomes" id="UP000183832">
    <property type="component" value="Unassembled WGS sequence"/>
</dbReference>
<dbReference type="STRING" id="568069.A0A1J1IZQ7"/>